<evidence type="ECO:0000256" key="3">
    <source>
        <dbReference type="ARBA" id="ARBA00022553"/>
    </source>
</evidence>
<dbReference type="GO" id="GO:0004930">
    <property type="term" value="F:G protein-coupled receptor activity"/>
    <property type="evidence" value="ECO:0007669"/>
    <property type="project" value="UniProtKB-KW"/>
</dbReference>
<evidence type="ECO:0000256" key="12">
    <source>
        <dbReference type="ARBA" id="ARBA00023170"/>
    </source>
</evidence>
<feature type="compositionally biased region" description="Basic and acidic residues" evidence="16">
    <location>
        <begin position="527"/>
        <end position="543"/>
    </location>
</feature>
<feature type="region of interest" description="Disordered" evidence="16">
    <location>
        <begin position="1173"/>
        <end position="1196"/>
    </location>
</feature>
<dbReference type="EMBL" id="CAKKLH010000014">
    <property type="protein sequence ID" value="CAH0099168.1"/>
    <property type="molecule type" value="Genomic_DNA"/>
</dbReference>
<evidence type="ECO:0000256" key="16">
    <source>
        <dbReference type="SAM" id="MobiDB-lite"/>
    </source>
</evidence>
<evidence type="ECO:0000256" key="5">
    <source>
        <dbReference type="ARBA" id="ARBA00022692"/>
    </source>
</evidence>
<keyword evidence="7 15" id="KW-1133">Transmembrane helix</keyword>
<comment type="subcellular location">
    <subcellularLocation>
        <location evidence="1 15">Membrane</location>
        <topology evidence="1 15">Multi-pass membrane protein</topology>
    </subcellularLocation>
</comment>
<dbReference type="OrthoDB" id="2101615at2759"/>
<feature type="compositionally biased region" description="Polar residues" evidence="16">
    <location>
        <begin position="1042"/>
        <end position="1063"/>
    </location>
</feature>
<keyword evidence="2 15" id="KW-0600">Photoreceptor protein</keyword>
<feature type="compositionally biased region" description="Low complexity" evidence="16">
    <location>
        <begin position="1109"/>
        <end position="1121"/>
    </location>
</feature>
<feature type="transmembrane region" description="Helical" evidence="15">
    <location>
        <begin position="715"/>
        <end position="738"/>
    </location>
</feature>
<evidence type="ECO:0000256" key="7">
    <source>
        <dbReference type="ARBA" id="ARBA00022989"/>
    </source>
</evidence>
<feature type="transmembrane region" description="Helical" evidence="15">
    <location>
        <begin position="54"/>
        <end position="80"/>
    </location>
</feature>
<keyword evidence="8 15" id="KW-0157">Chromophore</keyword>
<dbReference type="CDD" id="cd15083">
    <property type="entry name" value="7tmA_Melanopsin-like"/>
    <property type="match status" value="2"/>
</dbReference>
<comment type="similarity">
    <text evidence="15">Belongs to the G-protein coupled receptor 1 family. Opsin subfamily.</text>
</comment>
<keyword evidence="11" id="KW-1015">Disulfide bond</keyword>
<feature type="region of interest" description="Disordered" evidence="16">
    <location>
        <begin position="616"/>
        <end position="642"/>
    </location>
</feature>
<keyword evidence="14" id="KW-0844">Vision</keyword>
<protein>
    <recommendedName>
        <fullName evidence="17">G-protein coupled receptors family 1 profile domain-containing protein</fullName>
    </recommendedName>
</protein>
<dbReference type="FunFam" id="1.20.1070.10:FF:000044">
    <property type="entry name" value="Opsin, ultraviolet-sensitive"/>
    <property type="match status" value="2"/>
</dbReference>
<sequence>MTASSSSVSTWFGDDDNNNRNETSLGIDWDDWDLDLWTPEQRQLLELGRIPRHVYIVLGVLLTLIVLFGFTANSTILYVFSRFKRLRTPANVFIINLTICDFFACCLHPLAVYSAFRGRWSFGQTGCNLYGMGVAFFGLNSIVTLSAIACERYIVITSSSCRPVVAKWRITRRQAQKACAGIWLHCAALVSPPLLFGWSSYLPEGVLVTCSWDYTSRNLSNRLYYFYLLFFGFFIPVSVLTFCYAAIFRFILRSSKEITRLIMTSDGTTSFSKSTVSFRKRRRQTDVRTALIILSLAVLCFTAWTPYTIVSLIGQFGPVDDEDGELKLSPLVTSIPAFLAKTAIVFDPLVYGFSSPQFRNSVRQILRQQSVSSTGNGGNRAGPNNMMMTRTAIQNSRSPRPSSHGTCSSFSRNAKMIAKDQLSKKMSNDLCVTASTAVHHQQLGLSTDLDDRRCRRGENLRKSCMKRENSLKIATKNVRHKSDDRSLLEDVSIHSLALEQMILQKEDEFYLFHRQPQQQSTSSSDRQTNEKNQRRSSETDLRWPAKCRQNLQQLPASASFGGRPVIPHSNRSRMRHAKMTTGDWPYTWIGFLAAGMSHDATSDEFMLNYSNSVDWSDDNNSQTRTLDREEKTNMSSNSSSTSGDAVVLIDWDDWDQSLWTDEQRQLLERGAIPPEVHITFGVFLTLIVLFGVAANSTIFYVFARFKRLRTPANVFIINLTISDFLACCLHSLAVYSAFRGRWSFGQTGCNLYGMGVAFFGLNSIVTLSAIACERYIVITSSSCRPAVAKWRITRRQAQKICAGIWLHCAALVTPPWLFGWSSYLPEGVLVTCSWDYTSRNLSNRLYYIYLLLFGFVLPISVLTYCYASIFRFIVRSSREMTRLIMTSDGRMSFSKTTVSFRKRRRQTDVRTALIILSLAMLCYTAWTPYAIVSLIGQFGPVDENGQPKKLSPMATAIPAFLAKTAIVFDPLVYGFSSPQFRSSVRQFFRRQSVDSSINGGIRPGGNNTALIVIRGPVNRHGNSSRGNLRVVFSSLSRSIRMNSNDSASHNKLNESSVSGQHSAKPSAPSDSGDERQQLFTGGGGSLKKSCMKRINSLNIPKGGRNWRRGSGLSKQSQQSLSATDEASVSKTSSLRMLQVQEEADSHTLLLRQQGAANVDKIQRSIETERMIQIFDSNSRQQQKRRSSEPDLQSSFICSRKAPLGNLTASKSCDP</sequence>
<feature type="transmembrane region" description="Helical" evidence="15">
    <location>
        <begin position="750"/>
        <end position="772"/>
    </location>
</feature>
<dbReference type="PANTHER" id="PTHR24240">
    <property type="entry name" value="OPSIN"/>
    <property type="match status" value="1"/>
</dbReference>
<dbReference type="GO" id="GO:0007601">
    <property type="term" value="P:visual perception"/>
    <property type="evidence" value="ECO:0007669"/>
    <property type="project" value="UniProtKB-KW"/>
</dbReference>
<dbReference type="SUPFAM" id="SSF81321">
    <property type="entry name" value="Family A G protein-coupled receptor-like"/>
    <property type="match status" value="2"/>
</dbReference>
<dbReference type="PROSITE" id="PS50262">
    <property type="entry name" value="G_PROTEIN_RECEP_F1_2"/>
    <property type="match status" value="2"/>
</dbReference>
<feature type="transmembrane region" description="Helical" evidence="15">
    <location>
        <begin position="128"/>
        <end position="150"/>
    </location>
</feature>
<dbReference type="InterPro" id="IPR017452">
    <property type="entry name" value="GPCR_Rhodpsn_7TM"/>
</dbReference>
<name>A0A8J2RED2_9CRUS</name>
<organism evidence="18 19">
    <name type="scientific">Daphnia galeata</name>
    <dbReference type="NCBI Taxonomy" id="27404"/>
    <lineage>
        <taxon>Eukaryota</taxon>
        <taxon>Metazoa</taxon>
        <taxon>Ecdysozoa</taxon>
        <taxon>Arthropoda</taxon>
        <taxon>Crustacea</taxon>
        <taxon>Branchiopoda</taxon>
        <taxon>Diplostraca</taxon>
        <taxon>Cladocera</taxon>
        <taxon>Anomopoda</taxon>
        <taxon>Daphniidae</taxon>
        <taxon>Daphnia</taxon>
    </lineage>
</organism>
<feature type="transmembrane region" description="Helical" evidence="15">
    <location>
        <begin position="289"/>
        <end position="307"/>
    </location>
</feature>
<feature type="transmembrane region" description="Helical" evidence="15">
    <location>
        <begin position="800"/>
        <end position="818"/>
    </location>
</feature>
<keyword evidence="5 15" id="KW-0812">Transmembrane</keyword>
<evidence type="ECO:0000256" key="10">
    <source>
        <dbReference type="ARBA" id="ARBA00023136"/>
    </source>
</evidence>
<dbReference type="PRINTS" id="PR00238">
    <property type="entry name" value="OPSIN"/>
</dbReference>
<feature type="region of interest" description="Disordered" evidence="16">
    <location>
        <begin position="514"/>
        <end position="574"/>
    </location>
</feature>
<dbReference type="Pfam" id="PF00001">
    <property type="entry name" value="7tm_1"/>
    <property type="match status" value="2"/>
</dbReference>
<feature type="transmembrane region" description="Helical" evidence="15">
    <location>
        <begin position="224"/>
        <end position="252"/>
    </location>
</feature>
<gene>
    <name evidence="18" type="ORF">DGAL_LOCUS1282</name>
</gene>
<keyword evidence="12 15" id="KW-0675">Receptor</keyword>
<evidence type="ECO:0000259" key="17">
    <source>
        <dbReference type="PROSITE" id="PS50262"/>
    </source>
</evidence>
<feature type="transmembrane region" description="Helical" evidence="15">
    <location>
        <begin position="678"/>
        <end position="703"/>
    </location>
</feature>
<feature type="domain" description="G-protein coupled receptors family 1 profile" evidence="17">
    <location>
        <begin position="72"/>
        <end position="351"/>
    </location>
</feature>
<evidence type="ECO:0000256" key="2">
    <source>
        <dbReference type="ARBA" id="ARBA00022543"/>
    </source>
</evidence>
<feature type="compositionally biased region" description="Low complexity" evidence="16">
    <location>
        <begin position="515"/>
        <end position="524"/>
    </location>
</feature>
<evidence type="ECO:0000256" key="9">
    <source>
        <dbReference type="ARBA" id="ARBA00023040"/>
    </source>
</evidence>
<feature type="region of interest" description="Disordered" evidence="16">
    <location>
        <begin position="1042"/>
        <end position="1130"/>
    </location>
</feature>
<evidence type="ECO:0000256" key="8">
    <source>
        <dbReference type="ARBA" id="ARBA00022991"/>
    </source>
</evidence>
<keyword evidence="9 15" id="KW-0297">G-protein coupled receptor</keyword>
<comment type="caution">
    <text evidence="15">Lacks conserved residue(s) required for the propagation of feature annotation.</text>
</comment>
<dbReference type="AlphaFoldDB" id="A0A8J2RED2"/>
<keyword evidence="19" id="KW-1185">Reference proteome</keyword>
<evidence type="ECO:0000256" key="13">
    <source>
        <dbReference type="ARBA" id="ARBA00023224"/>
    </source>
</evidence>
<dbReference type="GO" id="GO:0007602">
    <property type="term" value="P:phototransduction"/>
    <property type="evidence" value="ECO:0007669"/>
    <property type="project" value="UniProtKB-KW"/>
</dbReference>
<dbReference type="InterPro" id="IPR001760">
    <property type="entry name" value="Opsin"/>
</dbReference>
<keyword evidence="13 15" id="KW-0807">Transducer</keyword>
<evidence type="ECO:0000256" key="11">
    <source>
        <dbReference type="ARBA" id="ARBA00023157"/>
    </source>
</evidence>
<keyword evidence="3" id="KW-0597">Phosphoprotein</keyword>
<proteinExistence type="inferred from homology"/>
<dbReference type="Proteomes" id="UP000789390">
    <property type="component" value="Unassembled WGS sequence"/>
</dbReference>
<reference evidence="18" key="1">
    <citation type="submission" date="2021-11" db="EMBL/GenBank/DDBJ databases">
        <authorList>
            <person name="Schell T."/>
        </authorList>
    </citation>
    <scope>NUCLEOTIDE SEQUENCE</scope>
    <source>
        <strain evidence="18">M5</strain>
    </source>
</reference>
<feature type="transmembrane region" description="Helical" evidence="15">
    <location>
        <begin position="956"/>
        <end position="975"/>
    </location>
</feature>
<feature type="transmembrane region" description="Helical" evidence="15">
    <location>
        <begin position="92"/>
        <end position="116"/>
    </location>
</feature>
<feature type="compositionally biased region" description="Low complexity" evidence="16">
    <location>
        <begin position="633"/>
        <end position="642"/>
    </location>
</feature>
<evidence type="ECO:0000256" key="15">
    <source>
        <dbReference type="RuleBase" id="RU004951"/>
    </source>
</evidence>
<feature type="transmembrane region" description="Helical" evidence="15">
    <location>
        <begin position="846"/>
        <end position="874"/>
    </location>
</feature>
<evidence type="ECO:0000313" key="18">
    <source>
        <dbReference type="EMBL" id="CAH0099168.1"/>
    </source>
</evidence>
<evidence type="ECO:0000313" key="19">
    <source>
        <dbReference type="Proteomes" id="UP000789390"/>
    </source>
</evidence>
<keyword evidence="4 15" id="KW-0716">Sensory transduction</keyword>
<evidence type="ECO:0000256" key="4">
    <source>
        <dbReference type="ARBA" id="ARBA00022606"/>
    </source>
</evidence>
<keyword evidence="6 15" id="KW-0681">Retinal protein</keyword>
<evidence type="ECO:0000256" key="6">
    <source>
        <dbReference type="ARBA" id="ARBA00022925"/>
    </source>
</evidence>
<evidence type="ECO:0000256" key="1">
    <source>
        <dbReference type="ARBA" id="ARBA00004141"/>
    </source>
</evidence>
<dbReference type="GO" id="GO:0009881">
    <property type="term" value="F:photoreceptor activity"/>
    <property type="evidence" value="ECO:0007669"/>
    <property type="project" value="UniProtKB-KW"/>
</dbReference>
<dbReference type="Gene3D" id="1.20.1070.10">
    <property type="entry name" value="Rhodopsin 7-helix transmembrane proteins"/>
    <property type="match status" value="2"/>
</dbReference>
<dbReference type="GO" id="GO:0016020">
    <property type="term" value="C:membrane"/>
    <property type="evidence" value="ECO:0007669"/>
    <property type="project" value="UniProtKB-SubCell"/>
</dbReference>
<keyword evidence="10 15" id="KW-0472">Membrane</keyword>
<feature type="transmembrane region" description="Helical" evidence="15">
    <location>
        <begin position="911"/>
        <end position="936"/>
    </location>
</feature>
<dbReference type="InterPro" id="IPR050125">
    <property type="entry name" value="GPCR_opsins"/>
</dbReference>
<evidence type="ECO:0000256" key="14">
    <source>
        <dbReference type="ARBA" id="ARBA00023305"/>
    </source>
</evidence>
<feature type="domain" description="G-protein coupled receptors family 1 profile" evidence="17">
    <location>
        <begin position="694"/>
        <end position="973"/>
    </location>
</feature>
<dbReference type="PRINTS" id="PR00237">
    <property type="entry name" value="GPCRRHODOPSN"/>
</dbReference>
<dbReference type="InterPro" id="IPR000276">
    <property type="entry name" value="GPCR_Rhodpsn"/>
</dbReference>
<comment type="caution">
    <text evidence="18">The sequence shown here is derived from an EMBL/GenBank/DDBJ whole genome shotgun (WGS) entry which is preliminary data.</text>
</comment>
<feature type="transmembrane region" description="Helical" evidence="15">
    <location>
        <begin position="178"/>
        <end position="198"/>
    </location>
</feature>
<accession>A0A8J2RED2</accession>